<dbReference type="EMBL" id="JAECVW010000005">
    <property type="protein sequence ID" value="MBH8595614.1"/>
    <property type="molecule type" value="Genomic_DNA"/>
</dbReference>
<accession>A0A8I1AE19</accession>
<dbReference type="RefSeq" id="WP_181732381.1">
    <property type="nucleotide sequence ID" value="NZ_JACEIR010000007.1"/>
</dbReference>
<gene>
    <name evidence="1" type="ORF">I8U20_09760</name>
</gene>
<evidence type="ECO:0000313" key="1">
    <source>
        <dbReference type="EMBL" id="MBH8595614.1"/>
    </source>
</evidence>
<name>A0A8I1AE19_THEIN</name>
<protein>
    <submittedName>
        <fullName evidence="1">Uncharacterized protein</fullName>
    </submittedName>
</protein>
<sequence length="65" mass="7207">MKKPISKLLISFILLVAVISAVVWAVGGDDEKAGVPIIVRTPKLEMQLDKIEKDPLPLDIQVEKR</sequence>
<evidence type="ECO:0000313" key="2">
    <source>
        <dbReference type="Proteomes" id="UP000633619"/>
    </source>
</evidence>
<proteinExistence type="predicted"/>
<reference evidence="1 2" key="1">
    <citation type="submission" date="2020-12" db="EMBL/GenBank/DDBJ databases">
        <title>WGS of Thermoactinomyces spp.</title>
        <authorList>
            <person name="Cheng K."/>
        </authorList>
    </citation>
    <scope>NUCLEOTIDE SEQUENCE [LARGE SCALE GENOMIC DNA]</scope>
    <source>
        <strain evidence="2">CICC 10671\DSM 43846</strain>
    </source>
</reference>
<keyword evidence="2" id="KW-1185">Reference proteome</keyword>
<dbReference type="AlphaFoldDB" id="A0A8I1AE19"/>
<dbReference type="Proteomes" id="UP000633619">
    <property type="component" value="Unassembled WGS sequence"/>
</dbReference>
<comment type="caution">
    <text evidence="1">The sequence shown here is derived from an EMBL/GenBank/DDBJ whole genome shotgun (WGS) entry which is preliminary data.</text>
</comment>
<organism evidence="1 2">
    <name type="scientific">Thermoactinomyces intermedius</name>
    <dbReference type="NCBI Taxonomy" id="2024"/>
    <lineage>
        <taxon>Bacteria</taxon>
        <taxon>Bacillati</taxon>
        <taxon>Bacillota</taxon>
        <taxon>Bacilli</taxon>
        <taxon>Bacillales</taxon>
        <taxon>Thermoactinomycetaceae</taxon>
        <taxon>Thermoactinomyces</taxon>
    </lineage>
</organism>